<evidence type="ECO:0000313" key="3">
    <source>
        <dbReference type="Proteomes" id="UP000185397"/>
    </source>
</evidence>
<gene>
    <name evidence="2" type="ORF">Syn7803C60_82</name>
</gene>
<name>A0A0E3ERY1_9CAUD</name>
<protein>
    <submittedName>
        <fullName evidence="2">Uncharacterized protein</fullName>
    </submittedName>
</protein>
<accession>A0A0E3ERY1</accession>
<evidence type="ECO:0000256" key="1">
    <source>
        <dbReference type="SAM" id="MobiDB-lite"/>
    </source>
</evidence>
<sequence>MTVETVSQSEMLAQFKERFSKLIAENQQLANKIKENETTALKLQGAIETLEYYNPEEEEEEEEEETMSLPPEEDSEDLQVGLTE</sequence>
<proteinExistence type="predicted"/>
<evidence type="ECO:0000313" key="2">
    <source>
        <dbReference type="EMBL" id="AIX17098.1"/>
    </source>
</evidence>
<feature type="region of interest" description="Disordered" evidence="1">
    <location>
        <begin position="51"/>
        <end position="84"/>
    </location>
</feature>
<organism evidence="2 3">
    <name type="scientific">Synechococcus phage ACG-2014a</name>
    <dbReference type="NCBI Taxonomy" id="1493507"/>
    <lineage>
        <taxon>Viruses</taxon>
        <taxon>Duplodnaviria</taxon>
        <taxon>Heunggongvirae</taxon>
        <taxon>Uroviricota</taxon>
        <taxon>Caudoviricetes</taxon>
        <taxon>Pantevenvirales</taxon>
        <taxon>Kyanoviridae</taxon>
        <taxon>Acionnavirus</taxon>
        <taxon>Acionnavirus monteraybay</taxon>
    </lineage>
</organism>
<feature type="compositionally biased region" description="Acidic residues" evidence="1">
    <location>
        <begin position="54"/>
        <end position="77"/>
    </location>
</feature>
<dbReference type="Proteomes" id="UP000185397">
    <property type="component" value="Segment"/>
</dbReference>
<dbReference type="EMBL" id="KJ019039">
    <property type="protein sequence ID" value="AIX17098.1"/>
    <property type="molecule type" value="Genomic_DNA"/>
</dbReference>
<reference evidence="2 3" key="1">
    <citation type="submission" date="2013-12" db="EMBL/GenBank/DDBJ databases">
        <title>Ecological redundancy of diverse viral populations within a natural community.</title>
        <authorList>
            <person name="Gregory A.C."/>
            <person name="LaButti K."/>
            <person name="Copeland A."/>
            <person name="Woyke T."/>
            <person name="Sullivan M.B."/>
        </authorList>
    </citation>
    <scope>NUCLEOTIDE SEQUENCE [LARGE SCALE GENOMIC DNA]</scope>
    <source>
        <strain evidence="2">Syn7803C60</strain>
    </source>
</reference>